<keyword evidence="2" id="KW-0645">Protease</keyword>
<accession>A0AAV1RIU7</accession>
<dbReference type="GO" id="GO:0006508">
    <property type="term" value="P:proteolysis"/>
    <property type="evidence" value="ECO:0007669"/>
    <property type="project" value="UniProtKB-KW"/>
</dbReference>
<dbReference type="Pfam" id="PF14543">
    <property type="entry name" value="TAXi_N"/>
    <property type="match status" value="1"/>
</dbReference>
<evidence type="ECO:0000313" key="6">
    <source>
        <dbReference type="Proteomes" id="UP001314170"/>
    </source>
</evidence>
<dbReference type="AlphaFoldDB" id="A0AAV1RIU7"/>
<protein>
    <recommendedName>
        <fullName evidence="4">Peptidase A1 domain-containing protein</fullName>
    </recommendedName>
</protein>
<dbReference type="InterPro" id="IPR032861">
    <property type="entry name" value="TAXi_N"/>
</dbReference>
<dbReference type="PANTHER" id="PTHR47967:SF78">
    <property type="entry name" value="PROTEIN ASPARTIC PROTEASE IN GUARD CELL 1-LIKE"/>
    <property type="match status" value="1"/>
</dbReference>
<name>A0AAV1RIU7_9ROSI</name>
<dbReference type="PANTHER" id="PTHR47967">
    <property type="entry name" value="OS07G0603500 PROTEIN-RELATED"/>
    <property type="match status" value="1"/>
</dbReference>
<dbReference type="Proteomes" id="UP001314170">
    <property type="component" value="Unassembled WGS sequence"/>
</dbReference>
<feature type="domain" description="Peptidase A1" evidence="4">
    <location>
        <begin position="93"/>
        <end position="435"/>
    </location>
</feature>
<evidence type="ECO:0000256" key="2">
    <source>
        <dbReference type="ARBA" id="ARBA00022670"/>
    </source>
</evidence>
<reference evidence="5 6" key="1">
    <citation type="submission" date="2024-01" db="EMBL/GenBank/DDBJ databases">
        <authorList>
            <person name="Waweru B."/>
        </authorList>
    </citation>
    <scope>NUCLEOTIDE SEQUENCE [LARGE SCALE GENOMIC DNA]</scope>
</reference>
<evidence type="ECO:0000256" key="3">
    <source>
        <dbReference type="ARBA" id="ARBA00022801"/>
    </source>
</evidence>
<dbReference type="Pfam" id="PF14541">
    <property type="entry name" value="TAXi_C"/>
    <property type="match status" value="1"/>
</dbReference>
<evidence type="ECO:0000256" key="1">
    <source>
        <dbReference type="ARBA" id="ARBA00007447"/>
    </source>
</evidence>
<dbReference type="PROSITE" id="PS51767">
    <property type="entry name" value="PEPTIDASE_A1"/>
    <property type="match status" value="1"/>
</dbReference>
<evidence type="ECO:0000259" key="4">
    <source>
        <dbReference type="PROSITE" id="PS51767"/>
    </source>
</evidence>
<keyword evidence="6" id="KW-1185">Reference proteome</keyword>
<sequence>MIDHFMSSNTTEPDLFSSSVINAPSSAFTIPIYNKELFTKSKFKDHKSLVQARIDNDISRIKQIKASHLEPQVNPTDYYVPYFGFVSDVNGVYVAAFKAGTPLIREVLMMDTGSVLIWWNCNPCKNCIKRSRLYDPRRSSSHHFISCDDPICKDGGFGCRQSDYSCAYKINYADGGYSRGEIGSDKFTTTTDTVLLDRMVFGCSRDVEDVNQQEGRVTGVLGLNRGKYSLIGQMNAQNFTVCLPAHYGEGKNELRIHVLPPYYYPDSVTVPLVDNPARLSYYVGLNGISVGGERVKIPDDAWIIKPNGTGGVIIDLGTFLTWLESRVFHPFNDLFVKKAAELGLRRVQIGEIFQSCFKMPTPTSNNIPSVEFHFSGVYKTFQLGPEQIMVKAGDSGFYCLAFAEETELQFSLIGSSQTQKTRLAFDLASKRLNMNPNYCN</sequence>
<comment type="similarity">
    <text evidence="1">Belongs to the peptidase A1 family.</text>
</comment>
<dbReference type="Gene3D" id="2.40.70.10">
    <property type="entry name" value="Acid Proteases"/>
    <property type="match status" value="2"/>
</dbReference>
<dbReference type="InterPro" id="IPR032799">
    <property type="entry name" value="TAXi_C"/>
</dbReference>
<dbReference type="InterPro" id="IPR033121">
    <property type="entry name" value="PEPTIDASE_A1"/>
</dbReference>
<dbReference type="InterPro" id="IPR021109">
    <property type="entry name" value="Peptidase_aspartic_dom_sf"/>
</dbReference>
<dbReference type="InterPro" id="IPR051708">
    <property type="entry name" value="Plant_Aspart_Prot_A1"/>
</dbReference>
<dbReference type="GO" id="GO:0008233">
    <property type="term" value="F:peptidase activity"/>
    <property type="evidence" value="ECO:0007669"/>
    <property type="project" value="UniProtKB-KW"/>
</dbReference>
<evidence type="ECO:0000313" key="5">
    <source>
        <dbReference type="EMBL" id="CAK7336365.1"/>
    </source>
</evidence>
<gene>
    <name evidence="5" type="ORF">DCAF_LOCUS11373</name>
</gene>
<keyword evidence="3" id="KW-0378">Hydrolase</keyword>
<proteinExistence type="inferred from homology"/>
<dbReference type="SUPFAM" id="SSF50630">
    <property type="entry name" value="Acid proteases"/>
    <property type="match status" value="1"/>
</dbReference>
<comment type="caution">
    <text evidence="5">The sequence shown here is derived from an EMBL/GenBank/DDBJ whole genome shotgun (WGS) entry which is preliminary data.</text>
</comment>
<dbReference type="EMBL" id="CAWUPB010000994">
    <property type="protein sequence ID" value="CAK7336365.1"/>
    <property type="molecule type" value="Genomic_DNA"/>
</dbReference>
<organism evidence="5 6">
    <name type="scientific">Dovyalis caffra</name>
    <dbReference type="NCBI Taxonomy" id="77055"/>
    <lineage>
        <taxon>Eukaryota</taxon>
        <taxon>Viridiplantae</taxon>
        <taxon>Streptophyta</taxon>
        <taxon>Embryophyta</taxon>
        <taxon>Tracheophyta</taxon>
        <taxon>Spermatophyta</taxon>
        <taxon>Magnoliopsida</taxon>
        <taxon>eudicotyledons</taxon>
        <taxon>Gunneridae</taxon>
        <taxon>Pentapetalae</taxon>
        <taxon>rosids</taxon>
        <taxon>fabids</taxon>
        <taxon>Malpighiales</taxon>
        <taxon>Salicaceae</taxon>
        <taxon>Flacourtieae</taxon>
        <taxon>Dovyalis</taxon>
    </lineage>
</organism>